<dbReference type="Pfam" id="PF00528">
    <property type="entry name" value="BPD_transp_1"/>
    <property type="match status" value="1"/>
</dbReference>
<keyword evidence="7 9" id="KW-1133">Transmembrane helix</keyword>
<evidence type="ECO:0000313" key="11">
    <source>
        <dbReference type="EMBL" id="HHP67496.1"/>
    </source>
</evidence>
<evidence type="ECO:0000256" key="9">
    <source>
        <dbReference type="RuleBase" id="RU363032"/>
    </source>
</evidence>
<organism evidence="11">
    <name type="scientific">Thermogladius calderae</name>
    <dbReference type="NCBI Taxonomy" id="1200300"/>
    <lineage>
        <taxon>Archaea</taxon>
        <taxon>Thermoproteota</taxon>
        <taxon>Thermoprotei</taxon>
        <taxon>Desulfurococcales</taxon>
        <taxon>Desulfurococcaceae</taxon>
        <taxon>Thermogladius</taxon>
    </lineage>
</organism>
<feature type="transmembrane region" description="Helical" evidence="9">
    <location>
        <begin position="188"/>
        <end position="207"/>
    </location>
</feature>
<dbReference type="GO" id="GO:0055085">
    <property type="term" value="P:transmembrane transport"/>
    <property type="evidence" value="ECO:0007669"/>
    <property type="project" value="InterPro"/>
</dbReference>
<comment type="similarity">
    <text evidence="2 9">Belongs to the binding-protein-dependent transport system permease family.</text>
</comment>
<dbReference type="AlphaFoldDB" id="A0A7J3XXU6"/>
<dbReference type="PANTHER" id="PTHR30183:SF3">
    <property type="entry name" value="MOLYBDENUM TRANSPORT SYSTEM PERMEASE PROTEIN MODB"/>
    <property type="match status" value="1"/>
</dbReference>
<evidence type="ECO:0000256" key="2">
    <source>
        <dbReference type="ARBA" id="ARBA00009306"/>
    </source>
</evidence>
<dbReference type="PROSITE" id="PS50928">
    <property type="entry name" value="ABC_TM1"/>
    <property type="match status" value="1"/>
</dbReference>
<evidence type="ECO:0000256" key="6">
    <source>
        <dbReference type="ARBA" id="ARBA00022692"/>
    </source>
</evidence>
<dbReference type="GO" id="GO:0005886">
    <property type="term" value="C:plasma membrane"/>
    <property type="evidence" value="ECO:0007669"/>
    <property type="project" value="UniProtKB-SubCell"/>
</dbReference>
<dbReference type="EMBL" id="DRYK01000026">
    <property type="protein sequence ID" value="HHP67496.1"/>
    <property type="molecule type" value="Genomic_DNA"/>
</dbReference>
<evidence type="ECO:0000256" key="3">
    <source>
        <dbReference type="ARBA" id="ARBA00022448"/>
    </source>
</evidence>
<dbReference type="PANTHER" id="PTHR30183">
    <property type="entry name" value="MOLYBDENUM TRANSPORT SYSTEM PERMEASE PROTEIN MODB"/>
    <property type="match status" value="1"/>
</dbReference>
<comment type="subcellular location">
    <subcellularLocation>
        <location evidence="1 9">Cell membrane</location>
        <topology evidence="1 9">Multi-pass membrane protein</topology>
    </subcellularLocation>
</comment>
<evidence type="ECO:0000256" key="5">
    <source>
        <dbReference type="ARBA" id="ARBA00022505"/>
    </source>
</evidence>
<evidence type="ECO:0000256" key="1">
    <source>
        <dbReference type="ARBA" id="ARBA00004651"/>
    </source>
</evidence>
<feature type="transmembrane region" description="Helical" evidence="9">
    <location>
        <begin position="159"/>
        <end position="176"/>
    </location>
</feature>
<keyword evidence="5" id="KW-0500">Molybdenum</keyword>
<dbReference type="Gene3D" id="1.10.3720.10">
    <property type="entry name" value="MetI-like"/>
    <property type="match status" value="1"/>
</dbReference>
<name>A0A7J3XXU6_9CREN</name>
<accession>A0A7J3XXU6</accession>
<evidence type="ECO:0000256" key="7">
    <source>
        <dbReference type="ARBA" id="ARBA00022989"/>
    </source>
</evidence>
<feature type="transmembrane region" description="Helical" evidence="9">
    <location>
        <begin position="6"/>
        <end position="32"/>
    </location>
</feature>
<keyword evidence="6 9" id="KW-0812">Transmembrane</keyword>
<evidence type="ECO:0000256" key="8">
    <source>
        <dbReference type="ARBA" id="ARBA00023136"/>
    </source>
</evidence>
<keyword evidence="3 9" id="KW-0813">Transport</keyword>
<keyword evidence="4" id="KW-1003">Cell membrane</keyword>
<dbReference type="InterPro" id="IPR000515">
    <property type="entry name" value="MetI-like"/>
</dbReference>
<feature type="transmembrane region" description="Helical" evidence="9">
    <location>
        <begin position="83"/>
        <end position="104"/>
    </location>
</feature>
<feature type="domain" description="ABC transmembrane type-1" evidence="10">
    <location>
        <begin position="45"/>
        <end position="246"/>
    </location>
</feature>
<dbReference type="CDD" id="cd06261">
    <property type="entry name" value="TM_PBP2"/>
    <property type="match status" value="1"/>
</dbReference>
<evidence type="ECO:0000256" key="4">
    <source>
        <dbReference type="ARBA" id="ARBA00022475"/>
    </source>
</evidence>
<feature type="transmembrane region" description="Helical" evidence="9">
    <location>
        <begin position="227"/>
        <end position="249"/>
    </location>
</feature>
<dbReference type="SUPFAM" id="SSF161098">
    <property type="entry name" value="MetI-like"/>
    <property type="match status" value="1"/>
</dbReference>
<dbReference type="InterPro" id="IPR035906">
    <property type="entry name" value="MetI-like_sf"/>
</dbReference>
<keyword evidence="8 9" id="KW-0472">Membrane</keyword>
<feature type="transmembrane region" description="Helical" evidence="9">
    <location>
        <begin position="44"/>
        <end position="71"/>
    </location>
</feature>
<sequence length="257" mass="27366">MDIPMLIILLTSLGVSIYVIASVVSGVGMGSLATAFTSWEFRSALTLSLVAAFLATILAAPLAISIAYVMARRGGLLPLVAESLLTLPFTTTPVATGSLLLLFIAQTSLGRWLDRILNLLFTLNGAVLVQFILALSTMLTPMIEAFKTVDVEYEHVSRTLGHGFLSTYISVVIPLARRGLLSSILMGFMKAFSDFGATVMVAGIIIGRTATLPGAIYVEMSSGNVNIALAMIILSIIVSFIISLLARIFRSGGFERT</sequence>
<evidence type="ECO:0000259" key="10">
    <source>
        <dbReference type="PROSITE" id="PS50928"/>
    </source>
</evidence>
<proteinExistence type="inferred from homology"/>
<comment type="caution">
    <text evidence="11">The sequence shown here is derived from an EMBL/GenBank/DDBJ whole genome shotgun (WGS) entry which is preliminary data.</text>
</comment>
<gene>
    <name evidence="11" type="ORF">ENM60_01695</name>
</gene>
<feature type="transmembrane region" description="Helical" evidence="9">
    <location>
        <begin position="116"/>
        <end position="139"/>
    </location>
</feature>
<reference evidence="11" key="1">
    <citation type="journal article" date="2020" name="mSystems">
        <title>Genome- and Community-Level Interaction Insights into Carbon Utilization and Element Cycling Functions of Hydrothermarchaeota in Hydrothermal Sediment.</title>
        <authorList>
            <person name="Zhou Z."/>
            <person name="Liu Y."/>
            <person name="Xu W."/>
            <person name="Pan J."/>
            <person name="Luo Z.H."/>
            <person name="Li M."/>
        </authorList>
    </citation>
    <scope>NUCLEOTIDE SEQUENCE [LARGE SCALE GENOMIC DNA]</scope>
    <source>
        <strain evidence="11">SpSt-110</strain>
    </source>
</reference>
<protein>
    <submittedName>
        <fullName evidence="11">ABC transporter permease subunit</fullName>
    </submittedName>
</protein>